<dbReference type="GO" id="GO:0005634">
    <property type="term" value="C:nucleus"/>
    <property type="evidence" value="ECO:0007669"/>
    <property type="project" value="TreeGrafter"/>
</dbReference>
<sequence length="129" mass="14580">MADPELEALRQQRLAQLQSQYKGTGDPEAENQKAEQLKAREDAKNSILSQILDQAARARLNTLMLCKPEKGRMVENYLLQMAQTGQICTKVTEEALIKLLENVSSRTQSKTSVKFDRRRAALDSDEDDL</sequence>
<dbReference type="AlphaFoldDB" id="A0A653CDD8"/>
<feature type="region of interest" description="Disordered" evidence="2">
    <location>
        <begin position="105"/>
        <end position="129"/>
    </location>
</feature>
<dbReference type="SUPFAM" id="SSF46950">
    <property type="entry name" value="Double-stranded DNA-binding domain"/>
    <property type="match status" value="1"/>
</dbReference>
<dbReference type="PIRSF" id="PIRSF015730">
    <property type="entry name" value="TFAR19"/>
    <property type="match status" value="1"/>
</dbReference>
<name>A0A653CDD8_CALMS</name>
<reference evidence="3 4" key="1">
    <citation type="submission" date="2019-01" db="EMBL/GenBank/DDBJ databases">
        <authorList>
            <person name="Sayadi A."/>
        </authorList>
    </citation>
    <scope>NUCLEOTIDE SEQUENCE [LARGE SCALE GENOMIC DNA]</scope>
</reference>
<dbReference type="EMBL" id="CAACVG010007488">
    <property type="protein sequence ID" value="VEN45719.1"/>
    <property type="molecule type" value="Genomic_DNA"/>
</dbReference>
<organism evidence="3 4">
    <name type="scientific">Callosobruchus maculatus</name>
    <name type="common">Southern cowpea weevil</name>
    <name type="synonym">Pulse bruchid</name>
    <dbReference type="NCBI Taxonomy" id="64391"/>
    <lineage>
        <taxon>Eukaryota</taxon>
        <taxon>Metazoa</taxon>
        <taxon>Ecdysozoa</taxon>
        <taxon>Arthropoda</taxon>
        <taxon>Hexapoda</taxon>
        <taxon>Insecta</taxon>
        <taxon>Pterygota</taxon>
        <taxon>Neoptera</taxon>
        <taxon>Endopterygota</taxon>
        <taxon>Coleoptera</taxon>
        <taxon>Polyphaga</taxon>
        <taxon>Cucujiformia</taxon>
        <taxon>Chrysomeloidea</taxon>
        <taxon>Chrysomelidae</taxon>
        <taxon>Bruchinae</taxon>
        <taxon>Bruchini</taxon>
        <taxon>Callosobruchus</taxon>
    </lineage>
</organism>
<protein>
    <recommendedName>
        <fullName evidence="5">Programmed cell death protein 5</fullName>
    </recommendedName>
</protein>
<dbReference type="InterPro" id="IPR002836">
    <property type="entry name" value="PDCD5-like"/>
</dbReference>
<dbReference type="PANTHER" id="PTHR10840:SF0">
    <property type="entry name" value="PROGRAMMED CELL DEATH PROTEIN 5"/>
    <property type="match status" value="1"/>
</dbReference>
<dbReference type="Pfam" id="PF01984">
    <property type="entry name" value="dsDNA_bind"/>
    <property type="match status" value="1"/>
</dbReference>
<evidence type="ECO:0000256" key="2">
    <source>
        <dbReference type="SAM" id="MobiDB-lite"/>
    </source>
</evidence>
<dbReference type="GO" id="GO:0005829">
    <property type="term" value="C:cytosol"/>
    <property type="evidence" value="ECO:0007669"/>
    <property type="project" value="TreeGrafter"/>
</dbReference>
<dbReference type="InterPro" id="IPR036883">
    <property type="entry name" value="PDCD5-like_sf"/>
</dbReference>
<keyword evidence="4" id="KW-1185">Reference proteome</keyword>
<evidence type="ECO:0000313" key="4">
    <source>
        <dbReference type="Proteomes" id="UP000410492"/>
    </source>
</evidence>
<dbReference type="Gene3D" id="1.10.8.140">
    <property type="entry name" value="PDCD5-like"/>
    <property type="match status" value="1"/>
</dbReference>
<feature type="compositionally biased region" description="Basic and acidic residues" evidence="2">
    <location>
        <begin position="113"/>
        <end position="122"/>
    </location>
</feature>
<proteinExistence type="inferred from homology"/>
<evidence type="ECO:0008006" key="5">
    <source>
        <dbReference type="Google" id="ProtNLM"/>
    </source>
</evidence>
<dbReference type="GO" id="GO:0003677">
    <property type="term" value="F:DNA binding"/>
    <property type="evidence" value="ECO:0007669"/>
    <property type="project" value="InterPro"/>
</dbReference>
<gene>
    <name evidence="3" type="ORF">CALMAC_LOCUS8079</name>
</gene>
<comment type="similarity">
    <text evidence="1">Belongs to the PDCD5 family.</text>
</comment>
<dbReference type="PANTHER" id="PTHR10840">
    <property type="entry name" value="PROGRAMMED CELL DEATH PROTEIN 5"/>
    <property type="match status" value="1"/>
</dbReference>
<evidence type="ECO:0000313" key="3">
    <source>
        <dbReference type="EMBL" id="VEN45719.1"/>
    </source>
</evidence>
<evidence type="ECO:0000256" key="1">
    <source>
        <dbReference type="ARBA" id="ARBA00010490"/>
    </source>
</evidence>
<accession>A0A653CDD8</accession>
<dbReference type="Proteomes" id="UP000410492">
    <property type="component" value="Unassembled WGS sequence"/>
</dbReference>
<dbReference type="OrthoDB" id="10252486at2759"/>